<keyword evidence="2" id="KW-1185">Reference proteome</keyword>
<evidence type="ECO:0000313" key="2">
    <source>
        <dbReference type="Proteomes" id="UP000241247"/>
    </source>
</evidence>
<proteinExistence type="predicted"/>
<accession>A0A2T5B836</accession>
<dbReference type="Proteomes" id="UP000241247">
    <property type="component" value="Unassembled WGS sequence"/>
</dbReference>
<evidence type="ECO:0000313" key="1">
    <source>
        <dbReference type="EMBL" id="PTM95151.1"/>
    </source>
</evidence>
<protein>
    <submittedName>
        <fullName evidence="1">Uncharacterized protein</fullName>
    </submittedName>
</protein>
<reference evidence="1 2" key="1">
    <citation type="submission" date="2018-04" db="EMBL/GenBank/DDBJ databases">
        <title>Genomic Encyclopedia of Type Strains, Phase IV (KMG-IV): sequencing the most valuable type-strain genomes for metagenomic binning, comparative biology and taxonomic classification.</title>
        <authorList>
            <person name="Goeker M."/>
        </authorList>
    </citation>
    <scope>NUCLEOTIDE SEQUENCE [LARGE SCALE GENOMIC DNA]</scope>
    <source>
        <strain evidence="1 2">DSM 7138</strain>
    </source>
</reference>
<name>A0A2T5B836_MYCDI</name>
<dbReference type="EMBL" id="PZZZ01000004">
    <property type="protein sequence ID" value="PTM95151.1"/>
    <property type="molecule type" value="Genomic_DNA"/>
</dbReference>
<sequence length="42" mass="4677">MPSGFSTERASSDPARYMIRCRCGNVFAFKQRTHYPPGGEPA</sequence>
<organism evidence="1 2">
    <name type="scientific">Mycoplana dimorpha</name>
    <dbReference type="NCBI Taxonomy" id="28320"/>
    <lineage>
        <taxon>Bacteria</taxon>
        <taxon>Pseudomonadati</taxon>
        <taxon>Pseudomonadota</taxon>
        <taxon>Alphaproteobacteria</taxon>
        <taxon>Hyphomicrobiales</taxon>
        <taxon>Rhizobiaceae</taxon>
        <taxon>Mycoplana</taxon>
    </lineage>
</organism>
<gene>
    <name evidence="1" type="ORF">C7449_104219</name>
</gene>
<dbReference type="AlphaFoldDB" id="A0A2T5B836"/>
<comment type="caution">
    <text evidence="1">The sequence shown here is derived from an EMBL/GenBank/DDBJ whole genome shotgun (WGS) entry which is preliminary data.</text>
</comment>